<feature type="domain" description="PHP" evidence="9">
    <location>
        <begin position="9"/>
        <end position="199"/>
    </location>
</feature>
<dbReference type="InParanoid" id="U2EAV7"/>
<dbReference type="GO" id="GO:0005737">
    <property type="term" value="C:cytoplasm"/>
    <property type="evidence" value="ECO:0007669"/>
    <property type="project" value="TreeGrafter"/>
</dbReference>
<dbReference type="EMBL" id="AFNU02000006">
    <property type="protein sequence ID" value="ERJ11941.1"/>
    <property type="molecule type" value="Genomic_DNA"/>
</dbReference>
<dbReference type="PANTHER" id="PTHR21039">
    <property type="entry name" value="HISTIDINOL PHOSPHATASE-RELATED"/>
    <property type="match status" value="1"/>
</dbReference>
<comment type="catalytic activity">
    <reaction evidence="7 8">
        <text>L-histidinol phosphate + H2O = L-histidinol + phosphate</text>
        <dbReference type="Rhea" id="RHEA:14465"/>
        <dbReference type="ChEBI" id="CHEBI:15377"/>
        <dbReference type="ChEBI" id="CHEBI:43474"/>
        <dbReference type="ChEBI" id="CHEBI:57699"/>
        <dbReference type="ChEBI" id="CHEBI:57980"/>
        <dbReference type="EC" id="3.1.3.15"/>
    </reaction>
</comment>
<evidence type="ECO:0000256" key="2">
    <source>
        <dbReference type="ARBA" id="ARBA00009152"/>
    </source>
</evidence>
<reference evidence="10 11" key="1">
    <citation type="journal article" date="2011" name="J. Bacteriol.">
        <title>Genome sequence of Haloplasma contractile, an unusual contractile bacterium from a deep-sea anoxic brine lake.</title>
        <authorList>
            <person name="Antunes A."/>
            <person name="Alam I."/>
            <person name="El Dorry H."/>
            <person name="Siam R."/>
            <person name="Robertson A."/>
            <person name="Bajic V.B."/>
            <person name="Stingl U."/>
        </authorList>
    </citation>
    <scope>NUCLEOTIDE SEQUENCE [LARGE SCALE GENOMIC DNA]</scope>
    <source>
        <strain evidence="10 11">SSD-17B</strain>
    </source>
</reference>
<dbReference type="OrthoDB" id="9775255at2"/>
<dbReference type="Pfam" id="PF02811">
    <property type="entry name" value="PHP"/>
    <property type="match status" value="1"/>
</dbReference>
<evidence type="ECO:0000256" key="6">
    <source>
        <dbReference type="ARBA" id="ARBA00023102"/>
    </source>
</evidence>
<evidence type="ECO:0000256" key="8">
    <source>
        <dbReference type="RuleBase" id="RU366003"/>
    </source>
</evidence>
<comment type="pathway">
    <text evidence="1 8">Amino-acid biosynthesis; L-histidine biosynthesis; L-histidine from 5-phospho-alpha-D-ribose 1-diphosphate: step 8/9.</text>
</comment>
<dbReference type="Proteomes" id="UP000005707">
    <property type="component" value="Unassembled WGS sequence"/>
</dbReference>
<comment type="similarity">
    <text evidence="2 8">Belongs to the PHP hydrolase family. HisK subfamily.</text>
</comment>
<dbReference type="PANTHER" id="PTHR21039:SF0">
    <property type="entry name" value="HISTIDINOL-PHOSPHATASE"/>
    <property type="match status" value="1"/>
</dbReference>
<evidence type="ECO:0000256" key="1">
    <source>
        <dbReference type="ARBA" id="ARBA00004970"/>
    </source>
</evidence>
<dbReference type="eggNOG" id="COG1387">
    <property type="taxonomic scope" value="Bacteria"/>
</dbReference>
<keyword evidence="6 8" id="KW-0368">Histidine biosynthesis</keyword>
<sequence length="271" mass="31796">MSTIKQLIDHHVHSNYSPDSNTSMEQMIDRCKTLGGKGIMFTDHVDYDYPDPLFKDHEINYNKYTEQIKSLKEQHNIDIQMGVEIGYQNHLNDKLNQFLKKHPFDFVICSLHMCNKLDFYNGDFFKNKTKKDSYMEYLQAVKKAVLMYDNYDVYGHLDYLVRYAPYKRNELEIEEFREAFDEILKLIIEKGKGIEINTSGIRYGLDAMHPNRSIIKRYRKLGGEIITIGSDAHIATDLYSNFDDAIELLKELGFKAVAQFKNRKVSFVDLK</sequence>
<dbReference type="InterPro" id="IPR016195">
    <property type="entry name" value="Pol/histidinol_Pase-like"/>
</dbReference>
<dbReference type="GO" id="GO:0004401">
    <property type="term" value="F:histidinol-phosphatase activity"/>
    <property type="evidence" value="ECO:0007669"/>
    <property type="project" value="UniProtKB-UniRule"/>
</dbReference>
<dbReference type="UniPathway" id="UPA00031">
    <property type="reaction ID" value="UER00013"/>
</dbReference>
<proteinExistence type="inferred from homology"/>
<evidence type="ECO:0000256" key="3">
    <source>
        <dbReference type="ARBA" id="ARBA00013085"/>
    </source>
</evidence>
<dbReference type="EC" id="3.1.3.15" evidence="3 8"/>
<dbReference type="InterPro" id="IPR010140">
    <property type="entry name" value="Histidinol_P_phosphatase_HisJ"/>
</dbReference>
<dbReference type="GO" id="GO:0000105">
    <property type="term" value="P:L-histidine biosynthetic process"/>
    <property type="evidence" value="ECO:0007669"/>
    <property type="project" value="UniProtKB-UniRule"/>
</dbReference>
<name>U2EAV7_9MOLU</name>
<dbReference type="RefSeq" id="WP_008827155.1">
    <property type="nucleotide sequence ID" value="NZ_AFNU02000006.1"/>
</dbReference>
<keyword evidence="5 8" id="KW-0378">Hydrolase</keyword>
<dbReference type="InterPro" id="IPR004013">
    <property type="entry name" value="PHP_dom"/>
</dbReference>
<evidence type="ECO:0000259" key="9">
    <source>
        <dbReference type="Pfam" id="PF02811"/>
    </source>
</evidence>
<evidence type="ECO:0000256" key="4">
    <source>
        <dbReference type="ARBA" id="ARBA00022605"/>
    </source>
</evidence>
<dbReference type="SUPFAM" id="SSF89550">
    <property type="entry name" value="PHP domain-like"/>
    <property type="match status" value="1"/>
</dbReference>
<dbReference type="NCBIfam" id="TIGR01856">
    <property type="entry name" value="hisJ_fam"/>
    <property type="match status" value="1"/>
</dbReference>
<organism evidence="10 11">
    <name type="scientific">Haloplasma contractile SSD-17B</name>
    <dbReference type="NCBI Taxonomy" id="1033810"/>
    <lineage>
        <taxon>Bacteria</taxon>
        <taxon>Bacillati</taxon>
        <taxon>Mycoplasmatota</taxon>
        <taxon>Mollicutes</taxon>
        <taxon>Haloplasmatales</taxon>
        <taxon>Haloplasmataceae</taxon>
        <taxon>Haloplasma</taxon>
    </lineage>
</organism>
<dbReference type="Gene3D" id="3.20.20.140">
    <property type="entry name" value="Metal-dependent hydrolases"/>
    <property type="match status" value="1"/>
</dbReference>
<evidence type="ECO:0000313" key="11">
    <source>
        <dbReference type="Proteomes" id="UP000005707"/>
    </source>
</evidence>
<keyword evidence="4 8" id="KW-0028">Amino-acid biosynthesis</keyword>
<accession>U2EAV7</accession>
<protein>
    <recommendedName>
        <fullName evidence="3 8">Histidinol-phosphatase</fullName>
        <shortName evidence="8">HolPase</shortName>
        <ecNumber evidence="3 8">3.1.3.15</ecNumber>
    </recommendedName>
</protein>
<dbReference type="AlphaFoldDB" id="U2EAV7"/>
<dbReference type="STRING" id="1033810.HLPCO_001855"/>
<reference evidence="10 11" key="2">
    <citation type="journal article" date="2013" name="PLoS ONE">
        <title>INDIGO - INtegrated Data Warehouse of MIcrobial GenOmes with Examples from the Red Sea Extremophiles.</title>
        <authorList>
            <person name="Alam I."/>
            <person name="Antunes A."/>
            <person name="Kamau A.A."/>
            <person name="Ba Alawi W."/>
            <person name="Kalkatawi M."/>
            <person name="Stingl U."/>
            <person name="Bajic V.B."/>
        </authorList>
    </citation>
    <scope>NUCLEOTIDE SEQUENCE [LARGE SCALE GENOMIC DNA]</scope>
    <source>
        <strain evidence="10 11">SSD-17B</strain>
    </source>
</reference>
<keyword evidence="11" id="KW-1185">Reference proteome</keyword>
<evidence type="ECO:0000313" key="10">
    <source>
        <dbReference type="EMBL" id="ERJ11941.1"/>
    </source>
</evidence>
<evidence type="ECO:0000256" key="5">
    <source>
        <dbReference type="ARBA" id="ARBA00022801"/>
    </source>
</evidence>
<evidence type="ECO:0000256" key="7">
    <source>
        <dbReference type="ARBA" id="ARBA00049158"/>
    </source>
</evidence>
<gene>
    <name evidence="10" type="primary">hisK</name>
    <name evidence="10" type="ORF">HLPCO_001855</name>
</gene>
<comment type="caution">
    <text evidence="10">The sequence shown here is derived from an EMBL/GenBank/DDBJ whole genome shotgun (WGS) entry which is preliminary data.</text>
</comment>